<feature type="signal peptide" evidence="1">
    <location>
        <begin position="1"/>
        <end position="19"/>
    </location>
</feature>
<organism evidence="2 3">
    <name type="scientific">Chromobacterium amazonense</name>
    <dbReference type="NCBI Taxonomy" id="1382803"/>
    <lineage>
        <taxon>Bacteria</taxon>
        <taxon>Pseudomonadati</taxon>
        <taxon>Pseudomonadota</taxon>
        <taxon>Betaproteobacteria</taxon>
        <taxon>Neisseriales</taxon>
        <taxon>Chromobacteriaceae</taxon>
        <taxon>Chromobacterium</taxon>
    </lineage>
</organism>
<proteinExistence type="predicted"/>
<feature type="chain" id="PRO_5030033456" description="DUF4440 domain-containing protein" evidence="1">
    <location>
        <begin position="20"/>
        <end position="152"/>
    </location>
</feature>
<evidence type="ECO:0000313" key="2">
    <source>
        <dbReference type="EMBL" id="PRP72140.1"/>
    </source>
</evidence>
<comment type="caution">
    <text evidence="2">The sequence shown here is derived from an EMBL/GenBank/DDBJ whole genome shotgun (WGS) entry which is preliminary data.</text>
</comment>
<dbReference type="Proteomes" id="UP000239469">
    <property type="component" value="Unassembled WGS sequence"/>
</dbReference>
<reference evidence="2 3" key="1">
    <citation type="submission" date="2017-01" db="EMBL/GenBank/DDBJ databases">
        <title>New insights into the genetic diversity of Chromobacterium isolated from tropical freshwater lake.</title>
        <authorList>
            <person name="Santos A.B."/>
            <person name="Nascimento A.M."/>
            <person name="Da Silva P.C."/>
        </authorList>
    </citation>
    <scope>NUCLEOTIDE SEQUENCE [LARGE SCALE GENOMIC DNA]</scope>
    <source>
        <strain evidence="2 3">56AF</strain>
    </source>
</reference>
<dbReference type="AlphaFoldDB" id="A0A1S1X9A1"/>
<evidence type="ECO:0000313" key="3">
    <source>
        <dbReference type="Proteomes" id="UP000239469"/>
    </source>
</evidence>
<dbReference type="EMBL" id="MTBD01000005">
    <property type="protein sequence ID" value="PRP72140.1"/>
    <property type="molecule type" value="Genomic_DNA"/>
</dbReference>
<gene>
    <name evidence="2" type="ORF">BUE93_03130</name>
</gene>
<name>A0A1S1X9A1_9NEIS</name>
<protein>
    <recommendedName>
        <fullName evidence="4">DUF4440 domain-containing protein</fullName>
    </recommendedName>
</protein>
<keyword evidence="1" id="KW-0732">Signal</keyword>
<sequence length="152" mass="16497">MVALSIWLAALLALASMQARSLHHAREAELRARIDLAVSNLANAIQARPEAHWIHYLESGYDDHVSGPDCAAGCDPAQQAAADLSRFKQILRASGNPAERARAAVCRGDVKNKPTLHAPGCDGSGPLAIRVAWRSRRGQGWQEHADVWPLRP</sequence>
<evidence type="ECO:0000256" key="1">
    <source>
        <dbReference type="SAM" id="SignalP"/>
    </source>
</evidence>
<accession>A0A1S1X9A1</accession>
<evidence type="ECO:0008006" key="4">
    <source>
        <dbReference type="Google" id="ProtNLM"/>
    </source>
</evidence>